<dbReference type="PANTHER" id="PTHR13069">
    <property type="entry name" value="ALKYLATED DNA REPAIR PROTEIN ALKB HOMOLOG 8"/>
    <property type="match status" value="1"/>
</dbReference>
<proteinExistence type="predicted"/>
<dbReference type="InterPro" id="IPR029063">
    <property type="entry name" value="SAM-dependent_MTases_sf"/>
</dbReference>
<dbReference type="GO" id="GO:0032259">
    <property type="term" value="P:methylation"/>
    <property type="evidence" value="ECO:0007669"/>
    <property type="project" value="UniProtKB-KW"/>
</dbReference>
<dbReference type="SUPFAM" id="SSF51197">
    <property type="entry name" value="Clavaminate synthase-like"/>
    <property type="match status" value="1"/>
</dbReference>
<comment type="caution">
    <text evidence="7">The sequence shown here is derived from an EMBL/GenBank/DDBJ whole genome shotgun (WGS) entry which is preliminary data.</text>
</comment>
<evidence type="ECO:0000259" key="6">
    <source>
        <dbReference type="PROSITE" id="PS51471"/>
    </source>
</evidence>
<dbReference type="CDD" id="cd02440">
    <property type="entry name" value="AdoMet_MTases"/>
    <property type="match status" value="1"/>
</dbReference>
<feature type="domain" description="Fe2OG dioxygenase" evidence="6">
    <location>
        <begin position="212"/>
        <end position="321"/>
    </location>
</feature>
<dbReference type="GO" id="GO:0006400">
    <property type="term" value="P:tRNA modification"/>
    <property type="evidence" value="ECO:0007669"/>
    <property type="project" value="UniProtKB-ARBA"/>
</dbReference>
<dbReference type="InterPro" id="IPR005123">
    <property type="entry name" value="Oxoglu/Fe-dep_dioxygenase_dom"/>
</dbReference>
<evidence type="ECO:0000256" key="2">
    <source>
        <dbReference type="ARBA" id="ARBA00022603"/>
    </source>
</evidence>
<evidence type="ECO:0000256" key="1">
    <source>
        <dbReference type="ARBA" id="ARBA00001954"/>
    </source>
</evidence>
<reference evidence="7 8" key="1">
    <citation type="journal article" date="2024" name="bioRxiv">
        <title>A reference genome for Trichogramma kaykai: A tiny desert-dwelling parasitoid wasp with competing sex-ratio distorters.</title>
        <authorList>
            <person name="Culotta J."/>
            <person name="Lindsey A.R."/>
        </authorList>
    </citation>
    <scope>NUCLEOTIDE SEQUENCE [LARGE SCALE GENOMIC DNA]</scope>
    <source>
        <strain evidence="7 8">KSX58</strain>
    </source>
</reference>
<keyword evidence="5" id="KW-0694">RNA-binding</keyword>
<dbReference type="SUPFAM" id="SSF53335">
    <property type="entry name" value="S-adenosyl-L-methionine-dependent methyltransferases"/>
    <property type="match status" value="1"/>
</dbReference>
<keyword evidence="8" id="KW-1185">Reference proteome</keyword>
<dbReference type="Gene3D" id="3.40.50.150">
    <property type="entry name" value="Vaccinia Virus protein VP39"/>
    <property type="match status" value="1"/>
</dbReference>
<keyword evidence="2" id="KW-0489">Methyltransferase</keyword>
<gene>
    <name evidence="7" type="ORF">TKK_001424</name>
</gene>
<dbReference type="Pfam" id="PF13532">
    <property type="entry name" value="2OG-FeII_Oxy_2"/>
    <property type="match status" value="1"/>
</dbReference>
<comment type="cofactor">
    <cofactor evidence="1">
        <name>Fe(2+)</name>
        <dbReference type="ChEBI" id="CHEBI:29033"/>
    </cofactor>
</comment>
<dbReference type="EMBL" id="JBJJXI010000019">
    <property type="protein sequence ID" value="KAL3406023.1"/>
    <property type="molecule type" value="Genomic_DNA"/>
</dbReference>
<accession>A0ABD2XLX8</accession>
<dbReference type="Gene3D" id="2.60.120.590">
    <property type="entry name" value="Alpha-ketoglutarate-dependent dioxygenase AlkB-like"/>
    <property type="match status" value="1"/>
</dbReference>
<dbReference type="GO" id="GO:0008175">
    <property type="term" value="F:tRNA methyltransferase activity"/>
    <property type="evidence" value="ECO:0007669"/>
    <property type="project" value="UniProtKB-ARBA"/>
</dbReference>
<dbReference type="Pfam" id="PF08241">
    <property type="entry name" value="Methyltransf_11"/>
    <property type="match status" value="1"/>
</dbReference>
<name>A0ABD2XLX8_9HYME</name>
<dbReference type="PANTHER" id="PTHR13069:SF21">
    <property type="entry name" value="ALKYLATED DNA REPAIR PROTEIN ALKB HOMOLOG 8"/>
    <property type="match status" value="1"/>
</dbReference>
<dbReference type="AlphaFoldDB" id="A0ABD2XLX8"/>
<evidence type="ECO:0000256" key="3">
    <source>
        <dbReference type="ARBA" id="ARBA00022679"/>
    </source>
</evidence>
<dbReference type="InterPro" id="IPR051422">
    <property type="entry name" value="AlkB_tRNA_MeTrf/Diox"/>
</dbReference>
<organism evidence="7 8">
    <name type="scientific">Trichogramma kaykai</name>
    <dbReference type="NCBI Taxonomy" id="54128"/>
    <lineage>
        <taxon>Eukaryota</taxon>
        <taxon>Metazoa</taxon>
        <taxon>Ecdysozoa</taxon>
        <taxon>Arthropoda</taxon>
        <taxon>Hexapoda</taxon>
        <taxon>Insecta</taxon>
        <taxon>Pterygota</taxon>
        <taxon>Neoptera</taxon>
        <taxon>Endopterygota</taxon>
        <taxon>Hymenoptera</taxon>
        <taxon>Apocrita</taxon>
        <taxon>Proctotrupomorpha</taxon>
        <taxon>Chalcidoidea</taxon>
        <taxon>Trichogrammatidae</taxon>
        <taxon>Trichogramma</taxon>
    </lineage>
</organism>
<dbReference type="Proteomes" id="UP001627154">
    <property type="component" value="Unassembled WGS sequence"/>
</dbReference>
<keyword evidence="3" id="KW-0808">Transferase</keyword>
<evidence type="ECO:0000256" key="4">
    <source>
        <dbReference type="ARBA" id="ARBA00022833"/>
    </source>
</evidence>
<dbReference type="InterPro" id="IPR037151">
    <property type="entry name" value="AlkB-like_sf"/>
</dbReference>
<sequence length="607" mass="70586">MNSEESLWSKADKKLNRARKRMSHLAEFSIEPTRKVILCNLGLANVLEKECFEQYVSQALPEIRYTLSMPAGETYCFFDFDSVKEAQDFYSQSHGKLKFVVNKRKVPFCLGYVKSVADKTLNHCLPPSHYPNGLRLIENFVTPDEEKLLLDDLDWNDNEEKSILKNRRVKHFGYRFCYDSNTVMKDATVSPIPEKYGFLLKSFEDLTTENVDYNQLTINRYLPGQGIPNHVDNNEVFDEPILSLSLNSSYVMDFCKCDSLEQRQKVSIDLPQRSLLIMSGEAFREWTHGIAQRQNDVVETDSGDDVRKRGIRVSFTFRRVKKSYDSNVDNSSSDNKDYSKSLRNLINPVSTITDKVASKLEETYVHEVYESISDHFSKTRHTPWHNVETFVKNLKPGSLLLDVGCGNGKYLHVNPNICKFGIDRTMNLLQICRERNFEVSRGDCLYLPYKENSLDAVICIAVIHHLSTEERRRQAIVEIIRILRPRGRALIYVWAKQQSRGSVNSKYLKSGKMKKDTRTKAGEKQTPTEVMHRDNKISITLPVHENRTEFDHRDLLVPWKKEEESFLRFYHVFREGELRELCETVPESNIEEIYYDQGNWCAILEKK</sequence>
<keyword evidence="4" id="KW-0862">Zinc</keyword>
<dbReference type="PROSITE" id="PS51471">
    <property type="entry name" value="FE2OG_OXY"/>
    <property type="match status" value="1"/>
</dbReference>
<dbReference type="GO" id="GO:0003723">
    <property type="term" value="F:RNA binding"/>
    <property type="evidence" value="ECO:0007669"/>
    <property type="project" value="UniProtKB-KW"/>
</dbReference>
<evidence type="ECO:0000313" key="8">
    <source>
        <dbReference type="Proteomes" id="UP001627154"/>
    </source>
</evidence>
<evidence type="ECO:0000256" key="5">
    <source>
        <dbReference type="ARBA" id="ARBA00022884"/>
    </source>
</evidence>
<protein>
    <recommendedName>
        <fullName evidence="6">Fe2OG dioxygenase domain-containing protein</fullName>
    </recommendedName>
</protein>
<dbReference type="InterPro" id="IPR013216">
    <property type="entry name" value="Methyltransf_11"/>
</dbReference>
<dbReference type="InterPro" id="IPR027450">
    <property type="entry name" value="AlkB-like"/>
</dbReference>
<evidence type="ECO:0000313" key="7">
    <source>
        <dbReference type="EMBL" id="KAL3406023.1"/>
    </source>
</evidence>